<evidence type="ECO:0000313" key="2">
    <source>
        <dbReference type="EMBL" id="MCL9769710.1"/>
    </source>
</evidence>
<reference evidence="2 3" key="1">
    <citation type="submission" date="2022-05" db="EMBL/GenBank/DDBJ databases">
        <title>Flavobacterium sp., isolated from activated sludge.</title>
        <authorList>
            <person name="Ran Q."/>
        </authorList>
    </citation>
    <scope>NUCLEOTIDE SEQUENCE [LARGE SCALE GENOMIC DNA]</scope>
    <source>
        <strain evidence="2 3">HXWNR69</strain>
    </source>
</reference>
<sequence length="84" mass="9438">MKVVKRLELVLYILLFHLYSFAVFAASGSGEVLPGEEEFADDPGLPLEGDPGAQAPIDTWVYLGLGLGILLMYYYWKRQSQEKI</sequence>
<dbReference type="EMBL" id="JAMLJN010000003">
    <property type="protein sequence ID" value="MCL9769710.1"/>
    <property type="molecule type" value="Genomic_DNA"/>
</dbReference>
<protein>
    <recommendedName>
        <fullName evidence="4">LPXTG cell wall anchor domain-containing protein</fullName>
    </recommendedName>
</protein>
<organism evidence="2 3">
    <name type="scientific">Flavobacterium fragile</name>
    <dbReference type="NCBI Taxonomy" id="2949085"/>
    <lineage>
        <taxon>Bacteria</taxon>
        <taxon>Pseudomonadati</taxon>
        <taxon>Bacteroidota</taxon>
        <taxon>Flavobacteriia</taxon>
        <taxon>Flavobacteriales</taxon>
        <taxon>Flavobacteriaceae</taxon>
        <taxon>Flavobacterium</taxon>
    </lineage>
</organism>
<dbReference type="RefSeq" id="WP_250580784.1">
    <property type="nucleotide sequence ID" value="NZ_JAMLJN010000003.1"/>
</dbReference>
<keyword evidence="1" id="KW-0472">Membrane</keyword>
<comment type="caution">
    <text evidence="2">The sequence shown here is derived from an EMBL/GenBank/DDBJ whole genome shotgun (WGS) entry which is preliminary data.</text>
</comment>
<proteinExistence type="predicted"/>
<name>A0ABT0TH28_9FLAO</name>
<feature type="transmembrane region" description="Helical" evidence="1">
    <location>
        <begin position="9"/>
        <end position="27"/>
    </location>
</feature>
<feature type="transmembrane region" description="Helical" evidence="1">
    <location>
        <begin position="59"/>
        <end position="76"/>
    </location>
</feature>
<keyword evidence="1" id="KW-0812">Transmembrane</keyword>
<evidence type="ECO:0000256" key="1">
    <source>
        <dbReference type="SAM" id="Phobius"/>
    </source>
</evidence>
<dbReference type="Proteomes" id="UP001203342">
    <property type="component" value="Unassembled WGS sequence"/>
</dbReference>
<gene>
    <name evidence="2" type="ORF">NAT47_04705</name>
</gene>
<accession>A0ABT0TH28</accession>
<keyword evidence="1" id="KW-1133">Transmembrane helix</keyword>
<evidence type="ECO:0000313" key="3">
    <source>
        <dbReference type="Proteomes" id="UP001203342"/>
    </source>
</evidence>
<keyword evidence="3" id="KW-1185">Reference proteome</keyword>
<evidence type="ECO:0008006" key="4">
    <source>
        <dbReference type="Google" id="ProtNLM"/>
    </source>
</evidence>